<feature type="coiled-coil region" evidence="1">
    <location>
        <begin position="324"/>
        <end position="379"/>
    </location>
</feature>
<evidence type="ECO:0000259" key="2">
    <source>
        <dbReference type="Pfam" id="PF00535"/>
    </source>
</evidence>
<dbReference type="OrthoDB" id="46222at2157"/>
<feature type="domain" description="Glycosyltransferase 2-like" evidence="2">
    <location>
        <begin position="6"/>
        <end position="154"/>
    </location>
</feature>
<dbReference type="GO" id="GO:0016758">
    <property type="term" value="F:hexosyltransferase activity"/>
    <property type="evidence" value="ECO:0007669"/>
    <property type="project" value="UniProtKB-ARBA"/>
</dbReference>
<dbReference type="Gene3D" id="3.90.550.10">
    <property type="entry name" value="Spore Coat Polysaccharide Biosynthesis Protein SpsA, Chain A"/>
    <property type="match status" value="1"/>
</dbReference>
<organism evidence="3 4">
    <name type="scientific">Methanobrevibacter arboriphilus JCM 13429 = DSM 1125</name>
    <dbReference type="NCBI Taxonomy" id="1300164"/>
    <lineage>
        <taxon>Archaea</taxon>
        <taxon>Methanobacteriati</taxon>
        <taxon>Methanobacteriota</taxon>
        <taxon>Methanomada group</taxon>
        <taxon>Methanobacteria</taxon>
        <taxon>Methanobacteriales</taxon>
        <taxon>Methanobacteriaceae</taxon>
        <taxon>Methanobrevibacter</taxon>
    </lineage>
</organism>
<dbReference type="InterPro" id="IPR001173">
    <property type="entry name" value="Glyco_trans_2-like"/>
</dbReference>
<evidence type="ECO:0000313" key="3">
    <source>
        <dbReference type="EMBL" id="OQD59376.1"/>
    </source>
</evidence>
<dbReference type="PANTHER" id="PTHR22916:SF3">
    <property type="entry name" value="UDP-GLCNAC:BETAGAL BETA-1,3-N-ACETYLGLUCOSAMINYLTRANSFERASE-LIKE PROTEIN 1"/>
    <property type="match status" value="1"/>
</dbReference>
<evidence type="ECO:0000313" key="4">
    <source>
        <dbReference type="Proteomes" id="UP000191661"/>
    </source>
</evidence>
<dbReference type="EMBL" id="JXMW01000003">
    <property type="protein sequence ID" value="OQD59376.1"/>
    <property type="molecule type" value="Genomic_DNA"/>
</dbReference>
<gene>
    <name evidence="3" type="ORF">MBBAR_3c00310</name>
</gene>
<keyword evidence="3" id="KW-0808">Transferase</keyword>
<accession>A0A1V6N4H6</accession>
<dbReference type="InterPro" id="IPR029044">
    <property type="entry name" value="Nucleotide-diphossugar_trans"/>
</dbReference>
<dbReference type="Proteomes" id="UP000191661">
    <property type="component" value="Unassembled WGS sequence"/>
</dbReference>
<sequence>MCTKISVIIPVYNVEKYLEQCLDSVINQSLEDIEVICINDGSTDNSLEILDEYAKKDNRIKIINKKNEGLGVARNIGMDYAKGKYIIFLDSDDWLKNNAFKNLYNTIILDNIDILIFKILPYDENSDKFFKRDDYELLGLENLFKEDFVTYKDIKEDIFNISVVAYNKIYKKSFLDKYNLKFPEGLIFEDNPFFFDAIINAKKIKFNNEYYLYRRFRENSIITSKDKRYLDVMPIINLILDVFKRNNLYWEFKKSLLNHIMKMVFFLGYTNIQDKYKEEFFENMKNYFFNTKQENFPDKEFKSNLNDYMLSIYLNIFNASSSKEFDLLNNIHDLKNEMENLKENNKKLSEYLTKLQNWNNNLKDKHVNINRKYENLNSKYVTLNSKHKKLSIKNTKCQNELITIYSSNSWKMTKYFRKFGRFFK</sequence>
<dbReference type="RefSeq" id="WP_080459611.1">
    <property type="nucleotide sequence ID" value="NZ_JXMW01000003.1"/>
</dbReference>
<reference evidence="3 4" key="1">
    <citation type="submission" date="2014-12" db="EMBL/GenBank/DDBJ databases">
        <title>Genome sequence of Methanobrevibacter arboriphilicus DH1, DSM1125.</title>
        <authorList>
            <person name="Poehlein A."/>
            <person name="Thauer R.K."/>
            <person name="Seedorf H."/>
            <person name="Daniel R."/>
        </authorList>
    </citation>
    <scope>NUCLEOTIDE SEQUENCE [LARGE SCALE GENOMIC DNA]</scope>
    <source>
        <strain evidence="3 4">DH1</strain>
    </source>
</reference>
<evidence type="ECO:0000256" key="1">
    <source>
        <dbReference type="SAM" id="Coils"/>
    </source>
</evidence>
<proteinExistence type="predicted"/>
<protein>
    <submittedName>
        <fullName evidence="3">Glycosyltransferase, family 2</fullName>
    </submittedName>
</protein>
<dbReference type="SUPFAM" id="SSF53448">
    <property type="entry name" value="Nucleotide-diphospho-sugar transferases"/>
    <property type="match status" value="1"/>
</dbReference>
<dbReference type="Pfam" id="PF00535">
    <property type="entry name" value="Glycos_transf_2"/>
    <property type="match status" value="1"/>
</dbReference>
<keyword evidence="1" id="KW-0175">Coiled coil</keyword>
<comment type="caution">
    <text evidence="3">The sequence shown here is derived from an EMBL/GenBank/DDBJ whole genome shotgun (WGS) entry which is preliminary data.</text>
</comment>
<dbReference type="CDD" id="cd00761">
    <property type="entry name" value="Glyco_tranf_GTA_type"/>
    <property type="match status" value="1"/>
</dbReference>
<dbReference type="PANTHER" id="PTHR22916">
    <property type="entry name" value="GLYCOSYLTRANSFERASE"/>
    <property type="match status" value="1"/>
</dbReference>
<keyword evidence="4" id="KW-1185">Reference proteome</keyword>
<name>A0A1V6N4H6_METAZ</name>
<dbReference type="AlphaFoldDB" id="A0A1V6N4H6"/>